<proteinExistence type="predicted"/>
<evidence type="ECO:0000256" key="1">
    <source>
        <dbReference type="SAM" id="MobiDB-lite"/>
    </source>
</evidence>
<feature type="compositionally biased region" description="Polar residues" evidence="1">
    <location>
        <begin position="82"/>
        <end position="97"/>
    </location>
</feature>
<evidence type="ECO:0000313" key="2">
    <source>
        <dbReference type="EMBL" id="KAG0247336.1"/>
    </source>
</evidence>
<evidence type="ECO:0000313" key="3">
    <source>
        <dbReference type="Proteomes" id="UP000726737"/>
    </source>
</evidence>
<name>A0A9P6PL67_9FUNG</name>
<reference evidence="2" key="1">
    <citation type="journal article" date="2020" name="Fungal Divers.">
        <title>Resolving the Mortierellaceae phylogeny through synthesis of multi-gene phylogenetics and phylogenomics.</title>
        <authorList>
            <person name="Vandepol N."/>
            <person name="Liber J."/>
            <person name="Desiro A."/>
            <person name="Na H."/>
            <person name="Kennedy M."/>
            <person name="Barry K."/>
            <person name="Grigoriev I.V."/>
            <person name="Miller A.N."/>
            <person name="O'Donnell K."/>
            <person name="Stajich J.E."/>
            <person name="Bonito G."/>
        </authorList>
    </citation>
    <scope>NUCLEOTIDE SEQUENCE</scope>
    <source>
        <strain evidence="2">KOD948</strain>
    </source>
</reference>
<organism evidence="2 3">
    <name type="scientific">Mortierella polycephala</name>
    <dbReference type="NCBI Taxonomy" id="41804"/>
    <lineage>
        <taxon>Eukaryota</taxon>
        <taxon>Fungi</taxon>
        <taxon>Fungi incertae sedis</taxon>
        <taxon>Mucoromycota</taxon>
        <taxon>Mortierellomycotina</taxon>
        <taxon>Mortierellomycetes</taxon>
        <taxon>Mortierellales</taxon>
        <taxon>Mortierellaceae</taxon>
        <taxon>Mortierella</taxon>
    </lineage>
</organism>
<accession>A0A9P6PL67</accession>
<sequence length="182" mass="20602">MVVTRRRKDASNGYHEGTSSRTVANVEVSLPSQRVSAKARHSVREVKDPEHVDVRDMCPIYSDSSSEYDGREHNEKEDWGCSTHSPTSSGADHSSVINDIPNEPPKPNVIPKKTPNAGERIEILSQAITDAVERESRALKKLEESLKNRIRIKKLPRSDLKEMELQAVELEMKKDYTQCTFM</sequence>
<comment type="caution">
    <text evidence="2">The sequence shown here is derived from an EMBL/GenBank/DDBJ whole genome shotgun (WGS) entry which is preliminary data.</text>
</comment>
<protein>
    <submittedName>
        <fullName evidence="2">Uncharacterized protein</fullName>
    </submittedName>
</protein>
<feature type="region of interest" description="Disordered" evidence="1">
    <location>
        <begin position="61"/>
        <end position="118"/>
    </location>
</feature>
<dbReference type="EMBL" id="JAAAJA010001451">
    <property type="protein sequence ID" value="KAG0247336.1"/>
    <property type="molecule type" value="Genomic_DNA"/>
</dbReference>
<dbReference type="AlphaFoldDB" id="A0A9P6PL67"/>
<feature type="compositionally biased region" description="Basic and acidic residues" evidence="1">
    <location>
        <begin position="68"/>
        <end position="79"/>
    </location>
</feature>
<dbReference type="Proteomes" id="UP000726737">
    <property type="component" value="Unassembled WGS sequence"/>
</dbReference>
<keyword evidence="3" id="KW-1185">Reference proteome</keyword>
<feature type="region of interest" description="Disordered" evidence="1">
    <location>
        <begin position="1"/>
        <end position="21"/>
    </location>
</feature>
<gene>
    <name evidence="2" type="ORF">BG011_001657</name>
</gene>